<organism evidence="1 2">
    <name type="scientific">Ameca splendens</name>
    <dbReference type="NCBI Taxonomy" id="208324"/>
    <lineage>
        <taxon>Eukaryota</taxon>
        <taxon>Metazoa</taxon>
        <taxon>Chordata</taxon>
        <taxon>Craniata</taxon>
        <taxon>Vertebrata</taxon>
        <taxon>Euteleostomi</taxon>
        <taxon>Actinopterygii</taxon>
        <taxon>Neopterygii</taxon>
        <taxon>Teleostei</taxon>
        <taxon>Neoteleostei</taxon>
        <taxon>Acanthomorphata</taxon>
        <taxon>Ovalentaria</taxon>
        <taxon>Atherinomorphae</taxon>
        <taxon>Cyprinodontiformes</taxon>
        <taxon>Goodeidae</taxon>
        <taxon>Ameca</taxon>
    </lineage>
</organism>
<dbReference type="Proteomes" id="UP001469553">
    <property type="component" value="Unassembled WGS sequence"/>
</dbReference>
<comment type="caution">
    <text evidence="1">The sequence shown here is derived from an EMBL/GenBank/DDBJ whole genome shotgun (WGS) entry which is preliminary data.</text>
</comment>
<dbReference type="EMBL" id="JAHRIP010031046">
    <property type="protein sequence ID" value="MEQ2292856.1"/>
    <property type="molecule type" value="Genomic_DNA"/>
</dbReference>
<proteinExistence type="predicted"/>
<accession>A0ABV0YGK9</accession>
<gene>
    <name evidence="1" type="ORF">AMECASPLE_027068</name>
</gene>
<evidence type="ECO:0000313" key="2">
    <source>
        <dbReference type="Proteomes" id="UP001469553"/>
    </source>
</evidence>
<protein>
    <submittedName>
        <fullName evidence="1">Uncharacterized protein</fullName>
    </submittedName>
</protein>
<reference evidence="1 2" key="1">
    <citation type="submission" date="2021-06" db="EMBL/GenBank/DDBJ databases">
        <authorList>
            <person name="Palmer J.M."/>
        </authorList>
    </citation>
    <scope>NUCLEOTIDE SEQUENCE [LARGE SCALE GENOMIC DNA]</scope>
    <source>
        <strain evidence="1 2">AS_MEX2019</strain>
        <tissue evidence="1">Muscle</tissue>
    </source>
</reference>
<keyword evidence="2" id="KW-1185">Reference proteome</keyword>
<name>A0ABV0YGK9_9TELE</name>
<sequence length="103" mass="11688">MRLPTVPGFSIQSAYAENPDPLLLRRFHGLHSQLAAFWFQGSPGSKNLAHLPRKLTWCHHHSRTIKTRLPGPNHLPDTLPEFLSLRRTLSDHSLQIQSHGNSL</sequence>
<evidence type="ECO:0000313" key="1">
    <source>
        <dbReference type="EMBL" id="MEQ2292856.1"/>
    </source>
</evidence>